<sequence length="636" mass="71391">MTSQSPPPSLNSKIDNRNVHAGLTISDIGGYYDGQSIVTVGERVSLVYHHSHNHEGGPGLRLYHSSSLNNGLSWSHPIPIEKDLSKPSHDGYQFVHPETKRVYLLYGYNDNQLHNIVNGKHTDLPRGDMQLESGFRLKYSDNGGQEFSKRRSTIPVRRTKIDLDNPWKGETMGAFGCDKPSIIGESVYFAFQKTREGGGETPGSEVFIMRSKDLLSKDNPEDATWETLPKGDIGLFWPSRLKLGEEPHVFQCSTTNPEELICLWRTEVGIIAHCLSNDGGETFGTISEMTYDGKRIIKNPRGSLTPHRFSNGNILLIYYNNGHTEKEGYVGRRYYWYILGRPVEGCKNKILWTEPELALWWDGEQLDDRPDWNADWAIVDGPGYPDFSELPNEELGFVESNKLTLRFHMVDRRILWFLNQQHTLLREPEGKIHNWLKPKGLKRGMMMPSNAGRAGGWSFVLRIGANLEEIKPKQVVCDSREIVTAAEDEEDGGNYITKGFLISVEGRGEAGMQLSLFLTDGKKKARHYTSNMVWDGSVKTVTFTVDVGPRTVTSVVDDVFCDGGEHYPEGWTTLDEKFGNVGGGDVRFFPTPSVRFPSSGKFGGKLERFDTYNRPLLVSEAIANGRFLSGAAASKL</sequence>
<dbReference type="SUPFAM" id="SSF50939">
    <property type="entry name" value="Sialidases"/>
    <property type="match status" value="1"/>
</dbReference>
<accession>A0A9W7A628</accession>
<dbReference type="CDD" id="cd15482">
    <property type="entry name" value="Sialidase_non-viral"/>
    <property type="match status" value="1"/>
</dbReference>
<evidence type="ECO:0000313" key="2">
    <source>
        <dbReference type="Proteomes" id="UP001165122"/>
    </source>
</evidence>
<proteinExistence type="predicted"/>
<dbReference type="InterPro" id="IPR036278">
    <property type="entry name" value="Sialidase_sf"/>
</dbReference>
<dbReference type="Proteomes" id="UP001165122">
    <property type="component" value="Unassembled WGS sequence"/>
</dbReference>
<organism evidence="1 2">
    <name type="scientific">Triparma laevis f. longispina</name>
    <dbReference type="NCBI Taxonomy" id="1714387"/>
    <lineage>
        <taxon>Eukaryota</taxon>
        <taxon>Sar</taxon>
        <taxon>Stramenopiles</taxon>
        <taxon>Ochrophyta</taxon>
        <taxon>Bolidophyceae</taxon>
        <taxon>Parmales</taxon>
        <taxon>Triparmaceae</taxon>
        <taxon>Triparma</taxon>
    </lineage>
</organism>
<dbReference type="OrthoDB" id="188499at2759"/>
<dbReference type="AlphaFoldDB" id="A0A9W7A628"/>
<dbReference type="Gene3D" id="2.120.10.10">
    <property type="match status" value="1"/>
</dbReference>
<keyword evidence="2" id="KW-1185">Reference proteome</keyword>
<name>A0A9W7A628_9STRA</name>
<protein>
    <submittedName>
        <fullName evidence="1">Uncharacterized protein</fullName>
    </submittedName>
</protein>
<comment type="caution">
    <text evidence="1">The sequence shown here is derived from an EMBL/GenBank/DDBJ whole genome shotgun (WGS) entry which is preliminary data.</text>
</comment>
<reference evidence="2" key="1">
    <citation type="journal article" date="2023" name="Commun. Biol.">
        <title>Genome analysis of Parmales, the sister group of diatoms, reveals the evolutionary specialization of diatoms from phago-mixotrophs to photoautotrophs.</title>
        <authorList>
            <person name="Ban H."/>
            <person name="Sato S."/>
            <person name="Yoshikawa S."/>
            <person name="Yamada K."/>
            <person name="Nakamura Y."/>
            <person name="Ichinomiya M."/>
            <person name="Sato N."/>
            <person name="Blanc-Mathieu R."/>
            <person name="Endo H."/>
            <person name="Kuwata A."/>
            <person name="Ogata H."/>
        </authorList>
    </citation>
    <scope>NUCLEOTIDE SEQUENCE [LARGE SCALE GENOMIC DNA]</scope>
    <source>
        <strain evidence="2">NIES 3700</strain>
    </source>
</reference>
<gene>
    <name evidence="1" type="ORF">TrLO_g6663</name>
</gene>
<dbReference type="EMBL" id="BRXW01000562">
    <property type="protein sequence ID" value="GMH66591.1"/>
    <property type="molecule type" value="Genomic_DNA"/>
</dbReference>
<evidence type="ECO:0000313" key="1">
    <source>
        <dbReference type="EMBL" id="GMH66591.1"/>
    </source>
</evidence>